<gene>
    <name evidence="2" type="ORF">DCMF_05190</name>
</gene>
<protein>
    <submittedName>
        <fullName evidence="2">Uncharacterized protein</fullName>
    </submittedName>
</protein>
<reference evidence="2 3" key="1">
    <citation type="submission" date="2016-10" db="EMBL/GenBank/DDBJ databases">
        <title>Complete Genome Sequence of Peptococcaceae strain DCMF.</title>
        <authorList>
            <person name="Edwards R.J."/>
            <person name="Holland S.I."/>
            <person name="Deshpande N.P."/>
            <person name="Wong Y.K."/>
            <person name="Ertan H."/>
            <person name="Manefield M."/>
            <person name="Russell T.L."/>
            <person name="Lee M.J."/>
        </authorList>
    </citation>
    <scope>NUCLEOTIDE SEQUENCE [LARGE SCALE GENOMIC DNA]</scope>
    <source>
        <strain evidence="2 3">DCMF</strain>
    </source>
</reference>
<dbReference type="EMBL" id="CP017634">
    <property type="protein sequence ID" value="ATW24261.1"/>
    <property type="molecule type" value="Genomic_DNA"/>
</dbReference>
<proteinExistence type="predicted"/>
<dbReference type="AlphaFoldDB" id="A0A3G1KP55"/>
<evidence type="ECO:0000313" key="3">
    <source>
        <dbReference type="Proteomes" id="UP000323521"/>
    </source>
</evidence>
<accession>A0A3G1KP55</accession>
<evidence type="ECO:0000313" key="2">
    <source>
        <dbReference type="EMBL" id="ATW24261.1"/>
    </source>
</evidence>
<keyword evidence="3" id="KW-1185">Reference proteome</keyword>
<organism evidence="2 3">
    <name type="scientific">Formimonas warabiya</name>
    <dbReference type="NCBI Taxonomy" id="1761012"/>
    <lineage>
        <taxon>Bacteria</taxon>
        <taxon>Bacillati</taxon>
        <taxon>Bacillota</taxon>
        <taxon>Clostridia</taxon>
        <taxon>Eubacteriales</taxon>
        <taxon>Peptococcaceae</taxon>
        <taxon>Candidatus Formimonas</taxon>
    </lineage>
</organism>
<evidence type="ECO:0000256" key="1">
    <source>
        <dbReference type="SAM" id="Phobius"/>
    </source>
</evidence>
<keyword evidence="1" id="KW-0472">Membrane</keyword>
<name>A0A3G1KP55_FORW1</name>
<keyword evidence="1" id="KW-0812">Transmembrane</keyword>
<dbReference type="Proteomes" id="UP000323521">
    <property type="component" value="Chromosome"/>
</dbReference>
<keyword evidence="1" id="KW-1133">Transmembrane helix</keyword>
<dbReference type="KEGG" id="fwa:DCMF_05190"/>
<sequence>MVTEAVLGFLFSFVRSMVDMLPVFDFHLSTPLTGLIEVFQAVSYFMPMNVLGLCLGGWVVLSMSDSIYQVVMWIVRKVPGIS</sequence>
<feature type="transmembrane region" description="Helical" evidence="1">
    <location>
        <begin position="44"/>
        <end position="63"/>
    </location>
</feature>